<keyword evidence="7" id="KW-1185">Reference proteome</keyword>
<keyword evidence="4" id="KW-0812">Transmembrane</keyword>
<dbReference type="SMART" id="SM00409">
    <property type="entry name" value="IG"/>
    <property type="match status" value="1"/>
</dbReference>
<dbReference type="EMBL" id="JAPFRF010000023">
    <property type="protein sequence ID" value="KAJ7303985.1"/>
    <property type="molecule type" value="Genomic_DNA"/>
</dbReference>
<dbReference type="AlphaFoldDB" id="A0A9Q0X975"/>
<dbReference type="InterPro" id="IPR050831">
    <property type="entry name" value="CEA_cell_adhesion"/>
</dbReference>
<gene>
    <name evidence="6" type="ORF">JRQ81_011501</name>
</gene>
<keyword evidence="2" id="KW-0325">Glycoprotein</keyword>
<dbReference type="PANTHER" id="PTHR44427:SF1">
    <property type="entry name" value="CARCINOEMBRYONIC ANTIGEN-RELATED CELL ADHESION MOLECULE 1"/>
    <property type="match status" value="1"/>
</dbReference>
<sequence length="424" mass="46490">MNGRWCLQMLSARCTTRDLQVACSQSCALSYDRQPQKCEKGVRPSPKERIGWMDEWMEVSSGENLCRTKSSEFHLAPSPNGLRWKNGNQDKTEFKRVLVWQELARTMKGPTTQELHCKGFLLAAGLLFLWLPAAAGVMGSLSIVSVPETPVEGQNVTLLVENVTGSIREITWFRGPATDGSSRILSYFPGNSRPQRNGIQNTQREFGFPNGSLLITGVRPSFATSPPRPTGPTTEMPPIRGKPHPPLMLGWIVAGVVVGILLSGAVGAILVYRFLLNKEDPGTGSFGVQGAPMEHQPIRSRGKDLDTLILADASHPVQITPSGNVTWLLGSPLTLRCSADSVPAPCYCWFFNKTSVNVNGTNLTIHSTSWENEGVYECCVHNLQTNSTACNYTFLRIKNNEGAATRQRVSLPRIGEVNKVTINP</sequence>
<evidence type="ECO:0000313" key="6">
    <source>
        <dbReference type="EMBL" id="KAJ7303985.1"/>
    </source>
</evidence>
<evidence type="ECO:0000256" key="4">
    <source>
        <dbReference type="SAM" id="Phobius"/>
    </source>
</evidence>
<proteinExistence type="predicted"/>
<keyword evidence="3" id="KW-0393">Immunoglobulin domain</keyword>
<dbReference type="Proteomes" id="UP001142489">
    <property type="component" value="Unassembled WGS sequence"/>
</dbReference>
<evidence type="ECO:0000256" key="3">
    <source>
        <dbReference type="ARBA" id="ARBA00023319"/>
    </source>
</evidence>
<dbReference type="InterPro" id="IPR003598">
    <property type="entry name" value="Ig_sub2"/>
</dbReference>
<dbReference type="InterPro" id="IPR036179">
    <property type="entry name" value="Ig-like_dom_sf"/>
</dbReference>
<dbReference type="Pfam" id="PF13927">
    <property type="entry name" value="Ig_3"/>
    <property type="match status" value="1"/>
</dbReference>
<dbReference type="InterPro" id="IPR013783">
    <property type="entry name" value="Ig-like_fold"/>
</dbReference>
<dbReference type="OrthoDB" id="9048100at2759"/>
<evidence type="ECO:0000313" key="7">
    <source>
        <dbReference type="Proteomes" id="UP001142489"/>
    </source>
</evidence>
<name>A0A9Q0X975_9SAUR</name>
<reference evidence="6" key="1">
    <citation type="journal article" date="2023" name="DNA Res.">
        <title>Chromosome-level genome assembly of Phrynocephalus forsythii using third-generation DNA sequencing and Hi-C analysis.</title>
        <authorList>
            <person name="Qi Y."/>
            <person name="Zhao W."/>
            <person name="Zhao Y."/>
            <person name="Niu C."/>
            <person name="Cao S."/>
            <person name="Zhang Y."/>
        </authorList>
    </citation>
    <scope>NUCLEOTIDE SEQUENCE</scope>
    <source>
        <tissue evidence="6">Muscle</tissue>
    </source>
</reference>
<evidence type="ECO:0000256" key="1">
    <source>
        <dbReference type="ARBA" id="ARBA00022729"/>
    </source>
</evidence>
<keyword evidence="4" id="KW-0472">Membrane</keyword>
<comment type="caution">
    <text evidence="6">The sequence shown here is derived from an EMBL/GenBank/DDBJ whole genome shotgun (WGS) entry which is preliminary data.</text>
</comment>
<keyword evidence="1" id="KW-0732">Signal</keyword>
<feature type="transmembrane region" description="Helical" evidence="4">
    <location>
        <begin position="120"/>
        <end position="144"/>
    </location>
</feature>
<feature type="transmembrane region" description="Helical" evidence="4">
    <location>
        <begin position="248"/>
        <end position="272"/>
    </location>
</feature>
<dbReference type="SUPFAM" id="SSF48726">
    <property type="entry name" value="Immunoglobulin"/>
    <property type="match status" value="2"/>
</dbReference>
<dbReference type="Gene3D" id="2.60.40.10">
    <property type="entry name" value="Immunoglobulins"/>
    <property type="match status" value="2"/>
</dbReference>
<dbReference type="InterPro" id="IPR007110">
    <property type="entry name" value="Ig-like_dom"/>
</dbReference>
<feature type="domain" description="Ig-like" evidence="5">
    <location>
        <begin position="316"/>
        <end position="410"/>
    </location>
</feature>
<keyword evidence="4" id="KW-1133">Transmembrane helix</keyword>
<dbReference type="PROSITE" id="PS50835">
    <property type="entry name" value="IG_LIKE"/>
    <property type="match status" value="1"/>
</dbReference>
<dbReference type="InterPro" id="IPR003599">
    <property type="entry name" value="Ig_sub"/>
</dbReference>
<organism evidence="6 7">
    <name type="scientific">Phrynocephalus forsythii</name>
    <dbReference type="NCBI Taxonomy" id="171643"/>
    <lineage>
        <taxon>Eukaryota</taxon>
        <taxon>Metazoa</taxon>
        <taxon>Chordata</taxon>
        <taxon>Craniata</taxon>
        <taxon>Vertebrata</taxon>
        <taxon>Euteleostomi</taxon>
        <taxon>Lepidosauria</taxon>
        <taxon>Squamata</taxon>
        <taxon>Bifurcata</taxon>
        <taxon>Unidentata</taxon>
        <taxon>Episquamata</taxon>
        <taxon>Toxicofera</taxon>
        <taxon>Iguania</taxon>
        <taxon>Acrodonta</taxon>
        <taxon>Agamidae</taxon>
        <taxon>Agaminae</taxon>
        <taxon>Phrynocephalus</taxon>
    </lineage>
</organism>
<dbReference type="SMART" id="SM00408">
    <property type="entry name" value="IGc2"/>
    <property type="match status" value="1"/>
</dbReference>
<evidence type="ECO:0000256" key="2">
    <source>
        <dbReference type="ARBA" id="ARBA00023180"/>
    </source>
</evidence>
<evidence type="ECO:0000259" key="5">
    <source>
        <dbReference type="PROSITE" id="PS50835"/>
    </source>
</evidence>
<protein>
    <recommendedName>
        <fullName evidence="5">Ig-like domain-containing protein</fullName>
    </recommendedName>
</protein>
<accession>A0A9Q0X975</accession>
<dbReference type="PANTHER" id="PTHR44427">
    <property type="entry name" value="CARCINOEMBRYONIC ANTIGEN-RELATED CELL ADHESION MOLECULE 19"/>
    <property type="match status" value="1"/>
</dbReference>